<dbReference type="PROSITE" id="PS01266">
    <property type="entry name" value="ADENYLOSUCCIN_SYN_1"/>
    <property type="match status" value="1"/>
</dbReference>
<dbReference type="GO" id="GO:0044208">
    <property type="term" value="P:'de novo' AMP biosynthetic process"/>
    <property type="evidence" value="ECO:0007669"/>
    <property type="project" value="UniProtKB-UniRule"/>
</dbReference>
<keyword evidence="4 8" id="KW-0547">Nucleotide-binding</keyword>
<comment type="similarity">
    <text evidence="8 10">Belongs to the adenylosuccinate synthetase family.</text>
</comment>
<dbReference type="NCBIfam" id="NF002223">
    <property type="entry name" value="PRK01117.1"/>
    <property type="match status" value="1"/>
</dbReference>
<comment type="catalytic activity">
    <reaction evidence="8 10">
        <text>IMP + L-aspartate + GTP = N(6)-(1,2-dicarboxyethyl)-AMP + GDP + phosphate + 2 H(+)</text>
        <dbReference type="Rhea" id="RHEA:15753"/>
        <dbReference type="ChEBI" id="CHEBI:15378"/>
        <dbReference type="ChEBI" id="CHEBI:29991"/>
        <dbReference type="ChEBI" id="CHEBI:37565"/>
        <dbReference type="ChEBI" id="CHEBI:43474"/>
        <dbReference type="ChEBI" id="CHEBI:57567"/>
        <dbReference type="ChEBI" id="CHEBI:58053"/>
        <dbReference type="ChEBI" id="CHEBI:58189"/>
        <dbReference type="EC" id="6.3.4.4"/>
    </reaction>
</comment>
<keyword evidence="7 8" id="KW-0342">GTP-binding</keyword>
<evidence type="ECO:0000256" key="10">
    <source>
        <dbReference type="RuleBase" id="RU000520"/>
    </source>
</evidence>
<protein>
    <recommendedName>
        <fullName evidence="8 10">Adenylosuccinate synthetase</fullName>
        <shortName evidence="8">AMPSase</shortName>
        <shortName evidence="8">AdSS</shortName>
        <ecNumber evidence="8 10">6.3.4.4</ecNumber>
    </recommendedName>
    <alternativeName>
        <fullName evidence="8">IMP--aspartate ligase</fullName>
    </alternativeName>
</protein>
<dbReference type="Gene3D" id="1.10.300.10">
    <property type="entry name" value="Adenylosuccinate Synthetase, subunit A, domain 2"/>
    <property type="match status" value="1"/>
</dbReference>
<comment type="cofactor">
    <cofactor evidence="8">
        <name>Mg(2+)</name>
        <dbReference type="ChEBI" id="CHEBI:18420"/>
    </cofactor>
    <text evidence="8">Binds 1 Mg(2+) ion per subunit.</text>
</comment>
<feature type="binding site" description="in other chain" evidence="8">
    <location>
        <position position="300"/>
    </location>
    <ligand>
        <name>IMP</name>
        <dbReference type="ChEBI" id="CHEBI:58053"/>
        <note>ligand shared between dimeric partners</note>
    </ligand>
</feature>
<evidence type="ECO:0000313" key="12">
    <source>
        <dbReference type="Proteomes" id="UP000547674"/>
    </source>
</evidence>
<dbReference type="EC" id="6.3.4.4" evidence="8 10"/>
<organism evidence="11 12">
    <name type="scientific">Eiseniibacteriota bacterium</name>
    <dbReference type="NCBI Taxonomy" id="2212470"/>
    <lineage>
        <taxon>Bacteria</taxon>
        <taxon>Candidatus Eiseniibacteriota</taxon>
    </lineage>
</organism>
<feature type="binding site" description="in other chain" evidence="8">
    <location>
        <position position="236"/>
    </location>
    <ligand>
        <name>IMP</name>
        <dbReference type="ChEBI" id="CHEBI:58053"/>
        <note>ligand shared between dimeric partners</note>
    </ligand>
</feature>
<evidence type="ECO:0000256" key="2">
    <source>
        <dbReference type="ARBA" id="ARBA00022598"/>
    </source>
</evidence>
<dbReference type="GO" id="GO:0005525">
    <property type="term" value="F:GTP binding"/>
    <property type="evidence" value="ECO:0007669"/>
    <property type="project" value="UniProtKB-UniRule"/>
</dbReference>
<feature type="binding site" description="in other chain" evidence="8">
    <location>
        <begin position="13"/>
        <end position="16"/>
    </location>
    <ligand>
        <name>IMP</name>
        <dbReference type="ChEBI" id="CHEBI:58053"/>
        <note>ligand shared between dimeric partners</note>
    </ligand>
</feature>
<dbReference type="PROSITE" id="PS00513">
    <property type="entry name" value="ADENYLOSUCCIN_SYN_2"/>
    <property type="match status" value="1"/>
</dbReference>
<feature type="binding site" evidence="8">
    <location>
        <position position="141"/>
    </location>
    <ligand>
        <name>IMP</name>
        <dbReference type="ChEBI" id="CHEBI:58053"/>
        <note>ligand shared between dimeric partners</note>
    </ligand>
</feature>
<feature type="binding site" evidence="8">
    <location>
        <begin position="40"/>
        <end position="42"/>
    </location>
    <ligand>
        <name>GTP</name>
        <dbReference type="ChEBI" id="CHEBI:37565"/>
    </ligand>
</feature>
<dbReference type="HAMAP" id="MF_00011">
    <property type="entry name" value="Adenylosucc_synth"/>
    <property type="match status" value="1"/>
</dbReference>
<evidence type="ECO:0000313" key="11">
    <source>
        <dbReference type="EMBL" id="NNF07180.1"/>
    </source>
</evidence>
<comment type="function">
    <text evidence="8">Plays an important role in the de novo pathway of purine nucleotide biosynthesis. Catalyzes the first committed step in the biosynthesis of AMP from IMP.</text>
</comment>
<feature type="binding site" description="in other chain" evidence="8">
    <location>
        <position position="127"/>
    </location>
    <ligand>
        <name>IMP</name>
        <dbReference type="ChEBI" id="CHEBI:58053"/>
        <note>ligand shared between dimeric partners</note>
    </ligand>
</feature>
<evidence type="ECO:0000256" key="8">
    <source>
        <dbReference type="HAMAP-Rule" id="MF_00011"/>
    </source>
</evidence>
<accession>A0A7Y2E9R5</accession>
<feature type="active site" description="Proton donor" evidence="8">
    <location>
        <position position="41"/>
    </location>
</feature>
<dbReference type="NCBIfam" id="TIGR00184">
    <property type="entry name" value="purA"/>
    <property type="match status" value="1"/>
</dbReference>
<dbReference type="PANTHER" id="PTHR11846:SF0">
    <property type="entry name" value="ADENYLOSUCCINATE SYNTHETASE"/>
    <property type="match status" value="1"/>
</dbReference>
<dbReference type="InterPro" id="IPR042110">
    <property type="entry name" value="Adenylosuccinate_synth_dom2"/>
</dbReference>
<gene>
    <name evidence="8" type="primary">purA</name>
    <name evidence="11" type="ORF">HKN21_10500</name>
</gene>
<evidence type="ECO:0000256" key="1">
    <source>
        <dbReference type="ARBA" id="ARBA00011738"/>
    </source>
</evidence>
<feature type="binding site" description="in other chain" evidence="8">
    <location>
        <position position="221"/>
    </location>
    <ligand>
        <name>IMP</name>
        <dbReference type="ChEBI" id="CHEBI:58053"/>
        <note>ligand shared between dimeric partners</note>
    </ligand>
</feature>
<dbReference type="InterPro" id="IPR027417">
    <property type="entry name" value="P-loop_NTPase"/>
</dbReference>
<feature type="active site" description="Proton acceptor" evidence="8">
    <location>
        <position position="13"/>
    </location>
</feature>
<dbReference type="EMBL" id="JABDJR010000422">
    <property type="protein sequence ID" value="NNF07180.1"/>
    <property type="molecule type" value="Genomic_DNA"/>
</dbReference>
<dbReference type="CDD" id="cd03108">
    <property type="entry name" value="AdSS"/>
    <property type="match status" value="1"/>
</dbReference>
<comment type="subunit">
    <text evidence="1 8">Homodimer.</text>
</comment>
<feature type="binding site" evidence="8">
    <location>
        <begin position="410"/>
        <end position="412"/>
    </location>
    <ligand>
        <name>GTP</name>
        <dbReference type="ChEBI" id="CHEBI:37565"/>
    </ligand>
</feature>
<name>A0A7Y2E9R5_UNCEI</name>
<dbReference type="Proteomes" id="UP000547674">
    <property type="component" value="Unassembled WGS sequence"/>
</dbReference>
<feature type="binding site" evidence="8">
    <location>
        <position position="302"/>
    </location>
    <ligand>
        <name>GTP</name>
        <dbReference type="ChEBI" id="CHEBI:37565"/>
    </ligand>
</feature>
<feature type="binding site" description="in other chain" evidence="8">
    <location>
        <begin position="38"/>
        <end position="41"/>
    </location>
    <ligand>
        <name>IMP</name>
        <dbReference type="ChEBI" id="CHEBI:58053"/>
        <note>ligand shared between dimeric partners</note>
    </ligand>
</feature>
<feature type="binding site" evidence="8">
    <location>
        <begin position="12"/>
        <end position="18"/>
    </location>
    <ligand>
        <name>GTP</name>
        <dbReference type="ChEBI" id="CHEBI:37565"/>
    </ligand>
</feature>
<dbReference type="UniPathway" id="UPA00075">
    <property type="reaction ID" value="UER00335"/>
</dbReference>
<evidence type="ECO:0000256" key="9">
    <source>
        <dbReference type="PROSITE-ProRule" id="PRU10134"/>
    </source>
</evidence>
<dbReference type="AlphaFoldDB" id="A0A7Y2E9R5"/>
<keyword evidence="6 8" id="KW-0460">Magnesium</keyword>
<keyword evidence="8" id="KW-0963">Cytoplasm</keyword>
<dbReference type="InterPro" id="IPR042109">
    <property type="entry name" value="Adenylosuccinate_synth_dom1"/>
</dbReference>
<feature type="binding site" evidence="8">
    <location>
        <begin position="296"/>
        <end position="302"/>
    </location>
    <ligand>
        <name>substrate</name>
    </ligand>
</feature>
<feature type="binding site" evidence="8">
    <location>
        <position position="40"/>
    </location>
    <ligand>
        <name>Mg(2+)</name>
        <dbReference type="ChEBI" id="CHEBI:18420"/>
    </ligand>
</feature>
<dbReference type="GO" id="GO:0004019">
    <property type="term" value="F:adenylosuccinate synthase activity"/>
    <property type="evidence" value="ECO:0007669"/>
    <property type="project" value="UniProtKB-UniRule"/>
</dbReference>
<dbReference type="Gene3D" id="3.90.170.10">
    <property type="entry name" value="Adenylosuccinate Synthetase, subunit A, domain 3"/>
    <property type="match status" value="1"/>
</dbReference>
<comment type="subcellular location">
    <subcellularLocation>
        <location evidence="8">Cytoplasm</location>
    </subcellularLocation>
</comment>
<dbReference type="PANTHER" id="PTHR11846">
    <property type="entry name" value="ADENYLOSUCCINATE SYNTHETASE"/>
    <property type="match status" value="1"/>
</dbReference>
<feature type="binding site" evidence="8">
    <location>
        <position position="13"/>
    </location>
    <ligand>
        <name>Mg(2+)</name>
        <dbReference type="ChEBI" id="CHEBI:18420"/>
    </ligand>
</feature>
<evidence type="ECO:0000256" key="5">
    <source>
        <dbReference type="ARBA" id="ARBA00022755"/>
    </source>
</evidence>
<proteinExistence type="inferred from homology"/>
<dbReference type="FunFam" id="3.90.170.10:FF:000001">
    <property type="entry name" value="Adenylosuccinate synthetase"/>
    <property type="match status" value="1"/>
</dbReference>
<comment type="pathway">
    <text evidence="8 10">Purine metabolism; AMP biosynthesis via de novo pathway; AMP from IMP: step 1/2.</text>
</comment>
<keyword evidence="5 8" id="KW-0658">Purine biosynthesis</keyword>
<feature type="binding site" evidence="8">
    <location>
        <begin position="328"/>
        <end position="330"/>
    </location>
    <ligand>
        <name>GTP</name>
        <dbReference type="ChEBI" id="CHEBI:37565"/>
    </ligand>
</feature>
<sequence length="432" mass="46642">MPVSMILGTQWGDEGKGKIVDLLSDDADVVVRFQGGPNAGHTLVVDGETTVLHLVPSGILHPKTDCVIGNGVVLNLDGLFQELDELKSKGVNTEGRLWISDRAHLILPGHRALEAHEEQGAGAVGTTLRGIGPAYRDKMARIGVTVGEFLNKEAFLTALARQRVWRERLVPSLPEESIDPDQVEAQMGVYRDRLKPMVRDTGLALVQWAKQDRRILLEGAQGTLLDVDHGTYPFVTSSNASAGGACTGSGIPPRMIDRVLGVTKAYTTRVGLGPFPTELGGEEGEKLRAAGGEFGATTGRPRRCGWLDGLALRHAVRINGLDGLIVTKLDVLSGYETIKIATAYQCDGELLTEFPAGIGALEGAEPVYESFPGWSESLDSMRHWDELPQTARNFVARIKEITDVPIHWVSVGQAREATIPGPSLETKVRVGR</sequence>
<dbReference type="SMART" id="SM00788">
    <property type="entry name" value="Adenylsucc_synt"/>
    <property type="match status" value="1"/>
</dbReference>
<dbReference type="Gene3D" id="3.40.440.10">
    <property type="entry name" value="Adenylosuccinate Synthetase, subunit A, domain 1"/>
    <property type="match status" value="1"/>
</dbReference>
<dbReference type="InterPro" id="IPR042111">
    <property type="entry name" value="Adenylosuccinate_synth_dom3"/>
</dbReference>
<dbReference type="GO" id="GO:0005737">
    <property type="term" value="C:cytoplasm"/>
    <property type="evidence" value="ECO:0007669"/>
    <property type="project" value="UniProtKB-SubCell"/>
</dbReference>
<evidence type="ECO:0000256" key="7">
    <source>
        <dbReference type="ARBA" id="ARBA00023134"/>
    </source>
</evidence>
<dbReference type="InterPro" id="IPR018220">
    <property type="entry name" value="Adenylosuccin_syn_GTP-bd"/>
</dbReference>
<keyword evidence="2 8" id="KW-0436">Ligase</keyword>
<dbReference type="Pfam" id="PF00709">
    <property type="entry name" value="Adenylsucc_synt"/>
    <property type="match status" value="1"/>
</dbReference>
<comment type="caution">
    <text evidence="11">The sequence shown here is derived from an EMBL/GenBank/DDBJ whole genome shotgun (WGS) entry which is preliminary data.</text>
</comment>
<feature type="active site" evidence="9">
    <location>
        <position position="138"/>
    </location>
</feature>
<dbReference type="SUPFAM" id="SSF52540">
    <property type="entry name" value="P-loop containing nucleoside triphosphate hydrolases"/>
    <property type="match status" value="1"/>
</dbReference>
<evidence type="ECO:0000256" key="4">
    <source>
        <dbReference type="ARBA" id="ARBA00022741"/>
    </source>
</evidence>
<evidence type="ECO:0000256" key="3">
    <source>
        <dbReference type="ARBA" id="ARBA00022723"/>
    </source>
</evidence>
<dbReference type="InterPro" id="IPR001114">
    <property type="entry name" value="Adenylosuccinate_synthetase"/>
</dbReference>
<dbReference type="GO" id="GO:0046040">
    <property type="term" value="P:IMP metabolic process"/>
    <property type="evidence" value="ECO:0007669"/>
    <property type="project" value="TreeGrafter"/>
</dbReference>
<reference evidence="11 12" key="1">
    <citation type="submission" date="2020-03" db="EMBL/GenBank/DDBJ databases">
        <title>Metabolic flexibility allows generalist bacteria to become dominant in a frequently disturbed ecosystem.</title>
        <authorList>
            <person name="Chen Y.-J."/>
            <person name="Leung P.M."/>
            <person name="Bay S.K."/>
            <person name="Hugenholtz P."/>
            <person name="Kessler A.J."/>
            <person name="Shelley G."/>
            <person name="Waite D.W."/>
            <person name="Cook P.L."/>
            <person name="Greening C."/>
        </authorList>
    </citation>
    <scope>NUCLEOTIDE SEQUENCE [LARGE SCALE GENOMIC DNA]</scope>
    <source>
        <strain evidence="11">SS_bin_28</strain>
    </source>
</reference>
<dbReference type="GO" id="GO:0000287">
    <property type="term" value="F:magnesium ion binding"/>
    <property type="evidence" value="ECO:0007669"/>
    <property type="project" value="UniProtKB-UniRule"/>
</dbReference>
<keyword evidence="3 8" id="KW-0479">Metal-binding</keyword>
<evidence type="ECO:0000256" key="6">
    <source>
        <dbReference type="ARBA" id="ARBA00022842"/>
    </source>
</evidence>
<dbReference type="InterPro" id="IPR033128">
    <property type="entry name" value="Adenylosuccin_syn_Lys_AS"/>
</dbReference>